<feature type="compositionally biased region" description="Basic and acidic residues" evidence="6">
    <location>
        <begin position="503"/>
        <end position="516"/>
    </location>
</feature>
<dbReference type="AlphaFoldDB" id="F8NMF5"/>
<name>F8NMF5_SERL9</name>
<dbReference type="OrthoDB" id="654211at2759"/>
<dbReference type="Proteomes" id="UP000008064">
    <property type="component" value="Unassembled WGS sequence"/>
</dbReference>
<keyword evidence="3 5" id="KW-0863">Zinc-finger</keyword>
<dbReference type="InterPro" id="IPR013087">
    <property type="entry name" value="Znf_C2H2_type"/>
</dbReference>
<dbReference type="PANTHER" id="PTHR19818">
    <property type="entry name" value="ZINC FINGER PROTEIN ZIC AND GLI"/>
    <property type="match status" value="1"/>
</dbReference>
<dbReference type="GO" id="GO:0005634">
    <property type="term" value="C:nucleus"/>
    <property type="evidence" value="ECO:0007669"/>
    <property type="project" value="UniProtKB-ARBA"/>
</dbReference>
<feature type="region of interest" description="Disordered" evidence="6">
    <location>
        <begin position="1"/>
        <end position="167"/>
    </location>
</feature>
<dbReference type="PROSITE" id="PS00028">
    <property type="entry name" value="ZINC_FINGER_C2H2_1"/>
    <property type="match status" value="2"/>
</dbReference>
<evidence type="ECO:0000256" key="1">
    <source>
        <dbReference type="ARBA" id="ARBA00022723"/>
    </source>
</evidence>
<dbReference type="EMBL" id="GL945431">
    <property type="protein sequence ID" value="EGO27889.1"/>
    <property type="molecule type" value="Genomic_DNA"/>
</dbReference>
<evidence type="ECO:0000259" key="7">
    <source>
        <dbReference type="PROSITE" id="PS50157"/>
    </source>
</evidence>
<feature type="region of interest" description="Disordered" evidence="6">
    <location>
        <begin position="477"/>
        <end position="516"/>
    </location>
</feature>
<dbReference type="PROSITE" id="PS50157">
    <property type="entry name" value="ZINC_FINGER_C2H2_2"/>
    <property type="match status" value="1"/>
</dbReference>
<feature type="compositionally biased region" description="Low complexity" evidence="6">
    <location>
        <begin position="202"/>
        <end position="212"/>
    </location>
</feature>
<evidence type="ECO:0000313" key="8">
    <source>
        <dbReference type="EMBL" id="EGO27889.1"/>
    </source>
</evidence>
<dbReference type="GO" id="GO:0008270">
    <property type="term" value="F:zinc ion binding"/>
    <property type="evidence" value="ECO:0007669"/>
    <property type="project" value="UniProtKB-KW"/>
</dbReference>
<dbReference type="GO" id="GO:0000978">
    <property type="term" value="F:RNA polymerase II cis-regulatory region sequence-specific DNA binding"/>
    <property type="evidence" value="ECO:0007669"/>
    <property type="project" value="TreeGrafter"/>
</dbReference>
<dbReference type="KEGG" id="sla:SERLADRAFT_462093"/>
<feature type="region of interest" description="Disordered" evidence="6">
    <location>
        <begin position="287"/>
        <end position="372"/>
    </location>
</feature>
<dbReference type="InterPro" id="IPR050329">
    <property type="entry name" value="GLI_C2H2-zinc-finger"/>
</dbReference>
<dbReference type="FunFam" id="3.30.160.60:FF:000303">
    <property type="entry name" value="Zinc finger protein 41"/>
    <property type="match status" value="1"/>
</dbReference>
<feature type="compositionally biased region" description="Basic and acidic residues" evidence="6">
    <location>
        <begin position="83"/>
        <end position="100"/>
    </location>
</feature>
<keyword evidence="4" id="KW-0862">Zinc</keyword>
<evidence type="ECO:0000256" key="4">
    <source>
        <dbReference type="ARBA" id="ARBA00022833"/>
    </source>
</evidence>
<evidence type="ECO:0000256" key="3">
    <source>
        <dbReference type="ARBA" id="ARBA00022771"/>
    </source>
</evidence>
<dbReference type="SUPFAM" id="SSF57667">
    <property type="entry name" value="beta-beta-alpha zinc fingers"/>
    <property type="match status" value="1"/>
</dbReference>
<feature type="domain" description="C2H2-type" evidence="7">
    <location>
        <begin position="427"/>
        <end position="454"/>
    </location>
</feature>
<dbReference type="Gene3D" id="3.30.160.60">
    <property type="entry name" value="Classic Zinc Finger"/>
    <property type="match status" value="1"/>
</dbReference>
<dbReference type="PANTHER" id="PTHR19818:SF139">
    <property type="entry name" value="PAIR-RULE PROTEIN ODD-PAIRED"/>
    <property type="match status" value="1"/>
</dbReference>
<feature type="region of interest" description="Disordered" evidence="6">
    <location>
        <begin position="197"/>
        <end position="248"/>
    </location>
</feature>
<keyword evidence="2" id="KW-0677">Repeat</keyword>
<sequence>MPHSISPHTSMPSVTTSPPLPDGTEEQNFDKRKKHLWVSDHPEDEPEMQGRHRSYQCTASGDWDYRDRSRALAPGDSPAQAKARAEVLERTLKSSRRNKDASLYLPSEMCASTQGGASTLPKSWKPGDPSNARTIPHDRIHSPQPNHNEPLRHGDNHRPGSSYPPSLSVFNSPTATYMWPSFQAASQMSHRPLIYVNYNKESPNPSSTASTPPREPVPPRTPPRALSRHDHHLPASIPQKRSPSPDLEYVTFNQPKSSLYNNVYFRYRNPPASTLNRIIEPLNRIQISRGDSQSPSYLQSSRYGPGGPAAQSNSRHDDPPPNKRINSSPRSDWHSHEELNDSSPPSDTTSESSAVPPTTRRTSPKSEGGGEWEQYAHQTLSFNGSGRKWLCTWVVTDSGRPVTCNYTSKKQLVKRHVETTHLKYKPYVCSVCAKGFPQKTSLDTHMHGHTGSTPHECRYGCGMSFKDPARRHRHMVEEHGYVPRQSKRKHKVGQQPEDPSDFESVRPWDLEGSSKT</sequence>
<dbReference type="RefSeq" id="XP_007315980.1">
    <property type="nucleotide sequence ID" value="XM_007315918.1"/>
</dbReference>
<evidence type="ECO:0000256" key="2">
    <source>
        <dbReference type="ARBA" id="ARBA00022737"/>
    </source>
</evidence>
<protein>
    <recommendedName>
        <fullName evidence="7">C2H2-type domain-containing protein</fullName>
    </recommendedName>
</protein>
<dbReference type="SMART" id="SM00355">
    <property type="entry name" value="ZnF_C2H2"/>
    <property type="match status" value="2"/>
</dbReference>
<dbReference type="HOGENOM" id="CLU_040341_0_0_1"/>
<accession>F8NMF5</accession>
<reference evidence="8" key="1">
    <citation type="submission" date="2011-04" db="EMBL/GenBank/DDBJ databases">
        <title>Evolution of plant cell wall degrading machinery underlies the functional diversity of forest fungi.</title>
        <authorList>
            <consortium name="US DOE Joint Genome Institute (JGI-PGF)"/>
            <person name="Eastwood D.C."/>
            <person name="Floudas D."/>
            <person name="Binder M."/>
            <person name="Majcherczyk A."/>
            <person name="Schneider P."/>
            <person name="Aerts A."/>
            <person name="Asiegbu F.O."/>
            <person name="Baker S.E."/>
            <person name="Barry K."/>
            <person name="Bendiksby M."/>
            <person name="Blumentritt M."/>
            <person name="Coutinho P.M."/>
            <person name="Cullen D."/>
            <person name="Cullen D."/>
            <person name="Gathman A."/>
            <person name="Goodell B."/>
            <person name="Henrissat B."/>
            <person name="Ihrmark K."/>
            <person name="Kauserud H."/>
            <person name="Kohler A."/>
            <person name="LaButti K."/>
            <person name="Lapidus A."/>
            <person name="Lavin J.L."/>
            <person name="Lee Y.-H."/>
            <person name="Lindquist E."/>
            <person name="Lilly W."/>
            <person name="Lucas S."/>
            <person name="Morin E."/>
            <person name="Murat C."/>
            <person name="Oguiza J.A."/>
            <person name="Park J."/>
            <person name="Pisabarro A.G."/>
            <person name="Riley R."/>
            <person name="Rosling A."/>
            <person name="Salamov A."/>
            <person name="Schmidt O."/>
            <person name="Schmutz J."/>
            <person name="Skrede I."/>
            <person name="Stenlid J."/>
            <person name="Wiebenga A."/>
            <person name="Xie X."/>
            <person name="Kues U."/>
            <person name="Hibbett D.S."/>
            <person name="Hoffmeister D."/>
            <person name="Hogberg N."/>
            <person name="Martin F."/>
            <person name="Grigoriev I.V."/>
            <person name="Watkinson S.C."/>
        </authorList>
    </citation>
    <scope>NUCLEOTIDE SEQUENCE</scope>
    <source>
        <strain evidence="8">S7.9</strain>
    </source>
</reference>
<evidence type="ECO:0000256" key="6">
    <source>
        <dbReference type="SAM" id="MobiDB-lite"/>
    </source>
</evidence>
<feature type="compositionally biased region" description="Basic and acidic residues" evidence="6">
    <location>
        <begin position="149"/>
        <end position="158"/>
    </location>
</feature>
<gene>
    <name evidence="8" type="ORF">SERLADRAFT_462093</name>
</gene>
<dbReference type="GeneID" id="18818319"/>
<feature type="compositionally biased region" description="Polar residues" evidence="6">
    <location>
        <begin position="110"/>
        <end position="121"/>
    </location>
</feature>
<feature type="compositionally biased region" description="Low complexity" evidence="6">
    <location>
        <begin position="341"/>
        <end position="353"/>
    </location>
</feature>
<feature type="compositionally biased region" description="Polar residues" evidence="6">
    <location>
        <begin position="287"/>
        <end position="302"/>
    </location>
</feature>
<dbReference type="GO" id="GO:0000981">
    <property type="term" value="F:DNA-binding transcription factor activity, RNA polymerase II-specific"/>
    <property type="evidence" value="ECO:0007669"/>
    <property type="project" value="TreeGrafter"/>
</dbReference>
<proteinExistence type="predicted"/>
<organism>
    <name type="scientific">Serpula lacrymans var. lacrymans (strain S7.9)</name>
    <name type="common">Dry rot fungus</name>
    <dbReference type="NCBI Taxonomy" id="578457"/>
    <lineage>
        <taxon>Eukaryota</taxon>
        <taxon>Fungi</taxon>
        <taxon>Dikarya</taxon>
        <taxon>Basidiomycota</taxon>
        <taxon>Agaricomycotina</taxon>
        <taxon>Agaricomycetes</taxon>
        <taxon>Agaricomycetidae</taxon>
        <taxon>Boletales</taxon>
        <taxon>Coniophorineae</taxon>
        <taxon>Serpulaceae</taxon>
        <taxon>Serpula</taxon>
    </lineage>
</organism>
<feature type="compositionally biased region" description="Pro residues" evidence="6">
    <location>
        <begin position="213"/>
        <end position="222"/>
    </location>
</feature>
<evidence type="ECO:0000256" key="5">
    <source>
        <dbReference type="PROSITE-ProRule" id="PRU00042"/>
    </source>
</evidence>
<dbReference type="InterPro" id="IPR036236">
    <property type="entry name" value="Znf_C2H2_sf"/>
</dbReference>
<keyword evidence="1" id="KW-0479">Metal-binding</keyword>
<dbReference type="GO" id="GO:0045944">
    <property type="term" value="P:positive regulation of transcription by RNA polymerase II"/>
    <property type="evidence" value="ECO:0007669"/>
    <property type="project" value="UniProtKB-ARBA"/>
</dbReference>
<feature type="compositionally biased region" description="Polar residues" evidence="6">
    <location>
        <begin position="1"/>
        <end position="17"/>
    </location>
</feature>